<evidence type="ECO:0000256" key="7">
    <source>
        <dbReference type="ARBA" id="ARBA00022840"/>
    </source>
</evidence>
<comment type="catalytic activity">
    <reaction evidence="11">
        <text>L-seryl-[protein] + ATP = O-phospho-L-seryl-[protein] + ADP + H(+)</text>
        <dbReference type="Rhea" id="RHEA:17989"/>
        <dbReference type="Rhea" id="RHEA-COMP:9863"/>
        <dbReference type="Rhea" id="RHEA-COMP:11604"/>
        <dbReference type="ChEBI" id="CHEBI:15378"/>
        <dbReference type="ChEBI" id="CHEBI:29999"/>
        <dbReference type="ChEBI" id="CHEBI:30616"/>
        <dbReference type="ChEBI" id="CHEBI:83421"/>
        <dbReference type="ChEBI" id="CHEBI:456216"/>
        <dbReference type="EC" id="2.7.11.22"/>
    </reaction>
</comment>
<proteinExistence type="inferred from homology"/>
<evidence type="ECO:0000259" key="15">
    <source>
        <dbReference type="PROSITE" id="PS50011"/>
    </source>
</evidence>
<dbReference type="Pfam" id="PF00069">
    <property type="entry name" value="Pkinase"/>
    <property type="match status" value="1"/>
</dbReference>
<evidence type="ECO:0000256" key="9">
    <source>
        <dbReference type="ARBA" id="ARBA00047811"/>
    </source>
</evidence>
<dbReference type="SMART" id="SM00220">
    <property type="entry name" value="S_TKc"/>
    <property type="match status" value="1"/>
</dbReference>
<dbReference type="InterPro" id="IPR050108">
    <property type="entry name" value="CDK"/>
</dbReference>
<dbReference type="GO" id="GO:0004707">
    <property type="term" value="F:MAP kinase activity"/>
    <property type="evidence" value="ECO:0007669"/>
    <property type="project" value="UniProtKB-EC"/>
</dbReference>
<dbReference type="GO" id="GO:0004693">
    <property type="term" value="F:cyclin-dependent protein serine/threonine kinase activity"/>
    <property type="evidence" value="ECO:0007669"/>
    <property type="project" value="UniProtKB-EC"/>
</dbReference>
<feature type="compositionally biased region" description="Basic and acidic residues" evidence="14">
    <location>
        <begin position="287"/>
        <end position="306"/>
    </location>
</feature>
<evidence type="ECO:0000256" key="10">
    <source>
        <dbReference type="ARBA" id="ARBA00048312"/>
    </source>
</evidence>
<protein>
    <recommendedName>
        <fullName evidence="15">Protein kinase domain-containing protein</fullName>
    </recommendedName>
</protein>
<evidence type="ECO:0000256" key="8">
    <source>
        <dbReference type="ARBA" id="ARBA00047592"/>
    </source>
</evidence>
<dbReference type="GO" id="GO:0050773">
    <property type="term" value="P:regulation of dendrite development"/>
    <property type="evidence" value="ECO:0007669"/>
    <property type="project" value="TreeGrafter"/>
</dbReference>
<evidence type="ECO:0000256" key="1">
    <source>
        <dbReference type="ARBA" id="ARBA00006485"/>
    </source>
</evidence>
<reference evidence="16" key="2">
    <citation type="submission" date="2025-09" db="UniProtKB">
        <authorList>
            <consortium name="Ensembl"/>
        </authorList>
    </citation>
    <scope>IDENTIFICATION</scope>
</reference>
<dbReference type="PANTHER" id="PTHR24056:SF111">
    <property type="entry name" value="CYCLIN-DEPENDENT KINASE-LIKE 5"/>
    <property type="match status" value="1"/>
</dbReference>
<dbReference type="Gene3D" id="3.30.200.20">
    <property type="entry name" value="Phosphorylase Kinase, domain 1"/>
    <property type="match status" value="1"/>
</dbReference>
<comment type="similarity">
    <text evidence="2">Belongs to the protein kinase superfamily. CMGC Ser/Thr protein kinase family. MAP kinase subfamily.</text>
</comment>
<dbReference type="OrthoDB" id="548217at2759"/>
<reference evidence="16" key="1">
    <citation type="submission" date="2025-08" db="UniProtKB">
        <authorList>
            <consortium name="Ensembl"/>
        </authorList>
    </citation>
    <scope>IDENTIFICATION</scope>
</reference>
<evidence type="ECO:0000256" key="13">
    <source>
        <dbReference type="RuleBase" id="RU000304"/>
    </source>
</evidence>
<comment type="similarity">
    <text evidence="1">Belongs to the protein kinase superfamily. CMGC Ser/Thr protein kinase family. CDC2/CDKX subfamily.</text>
</comment>
<evidence type="ECO:0000313" key="16">
    <source>
        <dbReference type="Ensembl" id="ENSLLEP00000043319.1"/>
    </source>
</evidence>
<comment type="catalytic activity">
    <reaction evidence="10">
        <text>L-seryl-[protein] + ATP = O-phospho-L-seryl-[protein] + ADP + H(+)</text>
        <dbReference type="Rhea" id="RHEA:17989"/>
        <dbReference type="Rhea" id="RHEA-COMP:9863"/>
        <dbReference type="Rhea" id="RHEA-COMP:11604"/>
        <dbReference type="ChEBI" id="CHEBI:15378"/>
        <dbReference type="ChEBI" id="CHEBI:29999"/>
        <dbReference type="ChEBI" id="CHEBI:30616"/>
        <dbReference type="ChEBI" id="CHEBI:83421"/>
        <dbReference type="ChEBI" id="CHEBI:456216"/>
        <dbReference type="EC" id="2.7.11.24"/>
    </reaction>
</comment>
<dbReference type="FunFam" id="3.30.200.20:FF:000049">
    <property type="entry name" value="cyclin-dependent kinase-like 1 isoform X1"/>
    <property type="match status" value="1"/>
</dbReference>
<dbReference type="PROSITE" id="PS00107">
    <property type="entry name" value="PROTEIN_KINASE_ATP"/>
    <property type="match status" value="1"/>
</dbReference>
<feature type="binding site" evidence="12">
    <location>
        <position position="34"/>
    </location>
    <ligand>
        <name>ATP</name>
        <dbReference type="ChEBI" id="CHEBI:30616"/>
    </ligand>
</feature>
<feature type="region of interest" description="Disordered" evidence="14">
    <location>
        <begin position="284"/>
        <end position="312"/>
    </location>
</feature>
<dbReference type="GO" id="GO:0005524">
    <property type="term" value="F:ATP binding"/>
    <property type="evidence" value="ECO:0007669"/>
    <property type="project" value="UniProtKB-UniRule"/>
</dbReference>
<dbReference type="PROSITE" id="PS50011">
    <property type="entry name" value="PROTEIN_KINASE_DOM"/>
    <property type="match status" value="1"/>
</dbReference>
<dbReference type="InterPro" id="IPR011009">
    <property type="entry name" value="Kinase-like_dom_sf"/>
</dbReference>
<evidence type="ECO:0000313" key="17">
    <source>
        <dbReference type="Proteomes" id="UP000694569"/>
    </source>
</evidence>
<dbReference type="GeneTree" id="ENSGT00940000157355"/>
<evidence type="ECO:0000256" key="5">
    <source>
        <dbReference type="ARBA" id="ARBA00022741"/>
    </source>
</evidence>
<evidence type="ECO:0000256" key="11">
    <source>
        <dbReference type="ARBA" id="ARBA00048367"/>
    </source>
</evidence>
<dbReference type="SUPFAM" id="SSF56112">
    <property type="entry name" value="Protein kinase-like (PK-like)"/>
    <property type="match status" value="1"/>
</dbReference>
<dbReference type="InterPro" id="IPR000719">
    <property type="entry name" value="Prot_kinase_dom"/>
</dbReference>
<dbReference type="AlphaFoldDB" id="A0A8C5QV34"/>
<dbReference type="InterPro" id="IPR017441">
    <property type="entry name" value="Protein_kinase_ATP_BS"/>
</dbReference>
<keyword evidence="7 12" id="KW-0067">ATP-binding</keyword>
<evidence type="ECO:0000256" key="14">
    <source>
        <dbReference type="SAM" id="MobiDB-lite"/>
    </source>
</evidence>
<dbReference type="GO" id="GO:0005634">
    <property type="term" value="C:nucleus"/>
    <property type="evidence" value="ECO:0007669"/>
    <property type="project" value="TreeGrafter"/>
</dbReference>
<organism evidence="16 17">
    <name type="scientific">Leptobrachium leishanense</name>
    <name type="common">Leishan spiny toad</name>
    <dbReference type="NCBI Taxonomy" id="445787"/>
    <lineage>
        <taxon>Eukaryota</taxon>
        <taxon>Metazoa</taxon>
        <taxon>Chordata</taxon>
        <taxon>Craniata</taxon>
        <taxon>Vertebrata</taxon>
        <taxon>Euteleostomi</taxon>
        <taxon>Amphibia</taxon>
        <taxon>Batrachia</taxon>
        <taxon>Anura</taxon>
        <taxon>Pelobatoidea</taxon>
        <taxon>Megophryidae</taxon>
        <taxon>Leptobrachium</taxon>
    </lineage>
</organism>
<dbReference type="Ensembl" id="ENSLLET00000045046.1">
    <property type="protein sequence ID" value="ENSLLEP00000043319.1"/>
    <property type="gene ID" value="ENSLLEG00000027551.1"/>
</dbReference>
<name>A0A8C5QV34_9ANUR</name>
<evidence type="ECO:0000256" key="2">
    <source>
        <dbReference type="ARBA" id="ARBA00008832"/>
    </source>
</evidence>
<dbReference type="GO" id="GO:0045773">
    <property type="term" value="P:positive regulation of axon extension"/>
    <property type="evidence" value="ECO:0007669"/>
    <property type="project" value="TreeGrafter"/>
</dbReference>
<comment type="catalytic activity">
    <reaction evidence="9">
        <text>L-threonyl-[protein] + ATP = O-phospho-L-threonyl-[protein] + ADP + H(+)</text>
        <dbReference type="Rhea" id="RHEA:46608"/>
        <dbReference type="Rhea" id="RHEA-COMP:11060"/>
        <dbReference type="Rhea" id="RHEA-COMP:11605"/>
        <dbReference type="ChEBI" id="CHEBI:15378"/>
        <dbReference type="ChEBI" id="CHEBI:30013"/>
        <dbReference type="ChEBI" id="CHEBI:30616"/>
        <dbReference type="ChEBI" id="CHEBI:61977"/>
        <dbReference type="ChEBI" id="CHEBI:456216"/>
        <dbReference type="EC" id="2.7.11.22"/>
    </reaction>
</comment>
<evidence type="ECO:0000256" key="12">
    <source>
        <dbReference type="PROSITE-ProRule" id="PRU10141"/>
    </source>
</evidence>
<keyword evidence="5 12" id="KW-0547">Nucleotide-binding</keyword>
<dbReference type="Proteomes" id="UP000694569">
    <property type="component" value="Unplaced"/>
</dbReference>
<dbReference type="FunFam" id="1.10.510.10:FF:000624">
    <property type="entry name" value="Mitogen-activated protein kinase"/>
    <property type="match status" value="1"/>
</dbReference>
<keyword evidence="17" id="KW-1185">Reference proteome</keyword>
<dbReference type="Gene3D" id="1.10.510.10">
    <property type="entry name" value="Transferase(Phosphotransferase) domain 1"/>
    <property type="match status" value="1"/>
</dbReference>
<sequence>MKRFDFLRTVGQGTYSVVIKCRDKETNKIVAIKKFKDNEDSEEPLQELKILRSLKHENIVEQKEAFKRSGKLHIVFEYIEKNLCQVLNGMPNGAPPDKVKSYSFQLLKAIHWCHKNHIVHRDIKPENILITGNDNLKLCDFGLAQNVSEISNEINQYVATRWYRSPELIVGAPYGMAADMWSVGCILGELSDGKPLFPGKSHSDQLVTIMTVLGPLPAEQRQLFSKNHFFFGKCFPVIHHHQTLEKRYLGVVSGQFLDLMKNLLMLDPSERYLSEQSMSHPVFQDLRSPDQHDRSLSALSDKKTDQSESSPLSTSKTFFAFIPSTVEQRFDLQPVLCQVRTFQWQLKGGWQQPELNFKCLAQGHLLERCSCWDRTHVSTGSLHAY</sequence>
<dbReference type="PANTHER" id="PTHR24056">
    <property type="entry name" value="CELL DIVISION PROTEIN KINASE"/>
    <property type="match status" value="1"/>
</dbReference>
<evidence type="ECO:0000256" key="4">
    <source>
        <dbReference type="ARBA" id="ARBA00022679"/>
    </source>
</evidence>
<dbReference type="InterPro" id="IPR008271">
    <property type="entry name" value="Ser/Thr_kinase_AS"/>
</dbReference>
<accession>A0A8C5QV34</accession>
<evidence type="ECO:0000256" key="3">
    <source>
        <dbReference type="ARBA" id="ARBA00022527"/>
    </source>
</evidence>
<keyword evidence="6" id="KW-0418">Kinase</keyword>
<dbReference type="PROSITE" id="PS00108">
    <property type="entry name" value="PROTEIN_KINASE_ST"/>
    <property type="match status" value="1"/>
</dbReference>
<keyword evidence="3 13" id="KW-0723">Serine/threonine-protein kinase</keyword>
<dbReference type="GO" id="GO:0032839">
    <property type="term" value="C:dendrite cytoplasm"/>
    <property type="evidence" value="ECO:0007669"/>
    <property type="project" value="TreeGrafter"/>
</dbReference>
<keyword evidence="4" id="KW-0808">Transferase</keyword>
<evidence type="ECO:0000256" key="6">
    <source>
        <dbReference type="ARBA" id="ARBA00022777"/>
    </source>
</evidence>
<comment type="catalytic activity">
    <reaction evidence="8">
        <text>L-threonyl-[protein] + ATP = O-phospho-L-threonyl-[protein] + ADP + H(+)</text>
        <dbReference type="Rhea" id="RHEA:46608"/>
        <dbReference type="Rhea" id="RHEA-COMP:11060"/>
        <dbReference type="Rhea" id="RHEA-COMP:11605"/>
        <dbReference type="ChEBI" id="CHEBI:15378"/>
        <dbReference type="ChEBI" id="CHEBI:30013"/>
        <dbReference type="ChEBI" id="CHEBI:30616"/>
        <dbReference type="ChEBI" id="CHEBI:61977"/>
        <dbReference type="ChEBI" id="CHEBI:456216"/>
        <dbReference type="EC" id="2.7.11.24"/>
    </reaction>
</comment>
<feature type="domain" description="Protein kinase" evidence="15">
    <location>
        <begin position="4"/>
        <end position="283"/>
    </location>
</feature>